<dbReference type="Proteomes" id="UP001314263">
    <property type="component" value="Unassembled WGS sequence"/>
</dbReference>
<dbReference type="EMBL" id="CAUYUE010000006">
    <property type="protein sequence ID" value="CAK0780392.1"/>
    <property type="molecule type" value="Genomic_DNA"/>
</dbReference>
<organism evidence="2 3">
    <name type="scientific">Coccomyxa viridis</name>
    <dbReference type="NCBI Taxonomy" id="1274662"/>
    <lineage>
        <taxon>Eukaryota</taxon>
        <taxon>Viridiplantae</taxon>
        <taxon>Chlorophyta</taxon>
        <taxon>core chlorophytes</taxon>
        <taxon>Trebouxiophyceae</taxon>
        <taxon>Trebouxiophyceae incertae sedis</taxon>
        <taxon>Coccomyxaceae</taxon>
        <taxon>Coccomyxa</taxon>
    </lineage>
</organism>
<sequence>MTRDHGHLLGNEKPPKTLRRSLMKSHPEPLLKRKQRNTAEQRPLRLLFQVNLRESVTSGSSLSTRRAFFHRVAGSRARAGALSAWVCVWKRSGGIGHRSFTGHNIRSVGSEAALMGRQRRTRTERALPLGSAPVGMEWDSEATRAEELLAAKHRALTLPAQHDSSRTGFDGAGLQTSHNCLGMPADSGEDRFTVDWAEFRKGYSFAVETPRCMAQHALMRSSDTEMWPPAGEQLDQSGSNDFSAFKEIQELKEGSCMLSPHFASSPFAKQKQQPFADSASCRSRLSDYGFTTGSDDEHDWECFYEDDMVTPVKGQGAQDGCGFWAEVGAVAGSSSMPSRLSQEVSCDTHVRLQQPLSPRKGLSSHTPQVVWEVNQWESASDQSRPSPASPDCPESPGHQQAAQKLEEPSPKRQAVLLPWDMM</sequence>
<reference evidence="2 3" key="1">
    <citation type="submission" date="2023-10" db="EMBL/GenBank/DDBJ databases">
        <authorList>
            <person name="Maclean D."/>
            <person name="Macfadyen A."/>
        </authorList>
    </citation>
    <scope>NUCLEOTIDE SEQUENCE [LARGE SCALE GENOMIC DNA]</scope>
</reference>
<feature type="compositionally biased region" description="Polar residues" evidence="1">
    <location>
        <begin position="375"/>
        <end position="386"/>
    </location>
</feature>
<feature type="compositionally biased region" description="Basic and acidic residues" evidence="1">
    <location>
        <begin position="25"/>
        <end position="38"/>
    </location>
</feature>
<keyword evidence="3" id="KW-1185">Reference proteome</keyword>
<gene>
    <name evidence="2" type="ORF">CVIRNUC_005037</name>
</gene>
<name>A0AAV1I390_9CHLO</name>
<proteinExistence type="predicted"/>
<evidence type="ECO:0000313" key="3">
    <source>
        <dbReference type="Proteomes" id="UP001314263"/>
    </source>
</evidence>
<feature type="region of interest" description="Disordered" evidence="1">
    <location>
        <begin position="1"/>
        <end position="38"/>
    </location>
</feature>
<dbReference type="AlphaFoldDB" id="A0AAV1I390"/>
<protein>
    <submittedName>
        <fullName evidence="2">Uncharacterized protein</fullName>
    </submittedName>
</protein>
<comment type="caution">
    <text evidence="2">The sequence shown here is derived from an EMBL/GenBank/DDBJ whole genome shotgun (WGS) entry which is preliminary data.</text>
</comment>
<evidence type="ECO:0000313" key="2">
    <source>
        <dbReference type="EMBL" id="CAK0780392.1"/>
    </source>
</evidence>
<feature type="region of interest" description="Disordered" evidence="1">
    <location>
        <begin position="374"/>
        <end position="422"/>
    </location>
</feature>
<accession>A0AAV1I390</accession>
<evidence type="ECO:0000256" key="1">
    <source>
        <dbReference type="SAM" id="MobiDB-lite"/>
    </source>
</evidence>